<evidence type="ECO:0008006" key="3">
    <source>
        <dbReference type="Google" id="ProtNLM"/>
    </source>
</evidence>
<evidence type="ECO:0000313" key="1">
    <source>
        <dbReference type="EMBL" id="MFC0560579.1"/>
    </source>
</evidence>
<name>A0ABV6NII1_9BACI</name>
<gene>
    <name evidence="1" type="ORF">ACFFH4_16430</name>
</gene>
<evidence type="ECO:0000313" key="2">
    <source>
        <dbReference type="Proteomes" id="UP001589833"/>
    </source>
</evidence>
<sequence length="122" mass="13934">MTEKIDPGEVLDIQALLSQFDGEVPELGHIEFFIWKNGEEQKKQYFSEHADVGNGIYRVTTIIEDEGLYFVKLVANTSESKVMPTKQFTVGSLSELDSIHCLRRVMNNIMKVIIKSKHTKCK</sequence>
<comment type="caution">
    <text evidence="1">The sequence shown here is derived from an EMBL/GenBank/DDBJ whole genome shotgun (WGS) entry which is preliminary data.</text>
</comment>
<accession>A0ABV6NII1</accession>
<reference evidence="1 2" key="1">
    <citation type="submission" date="2024-09" db="EMBL/GenBank/DDBJ databases">
        <authorList>
            <person name="Sun Q."/>
            <person name="Mori K."/>
        </authorList>
    </citation>
    <scope>NUCLEOTIDE SEQUENCE [LARGE SCALE GENOMIC DNA]</scope>
    <source>
        <strain evidence="1 2">NCAIM B.02301</strain>
    </source>
</reference>
<protein>
    <recommendedName>
        <fullName evidence="3">YtkA-like domain-containing protein</fullName>
    </recommendedName>
</protein>
<organism evidence="1 2">
    <name type="scientific">Halalkalibacter alkalisediminis</name>
    <dbReference type="NCBI Taxonomy" id="935616"/>
    <lineage>
        <taxon>Bacteria</taxon>
        <taxon>Bacillati</taxon>
        <taxon>Bacillota</taxon>
        <taxon>Bacilli</taxon>
        <taxon>Bacillales</taxon>
        <taxon>Bacillaceae</taxon>
        <taxon>Halalkalibacter</taxon>
    </lineage>
</organism>
<proteinExistence type="predicted"/>
<dbReference type="EMBL" id="JBHLTR010000031">
    <property type="protein sequence ID" value="MFC0560579.1"/>
    <property type="molecule type" value="Genomic_DNA"/>
</dbReference>
<keyword evidence="2" id="KW-1185">Reference proteome</keyword>
<dbReference type="Proteomes" id="UP001589833">
    <property type="component" value="Unassembled WGS sequence"/>
</dbReference>